<dbReference type="PhylomeDB" id="A0A0G4I0C0"/>
<feature type="domain" description="Protein kinase" evidence="7">
    <location>
        <begin position="8"/>
        <end position="278"/>
    </location>
</feature>
<dbReference type="Gene3D" id="1.25.40.20">
    <property type="entry name" value="Ankyrin repeat-containing domain"/>
    <property type="match status" value="1"/>
</dbReference>
<dbReference type="VEuPathDB" id="CryptoDB:Cvel_34323"/>
<keyword evidence="5" id="KW-0067">ATP-binding</keyword>
<dbReference type="SUPFAM" id="SSF56112">
    <property type="entry name" value="Protein kinase-like (PK-like)"/>
    <property type="match status" value="1"/>
</dbReference>
<keyword evidence="4" id="KW-0418">Kinase</keyword>
<dbReference type="SMART" id="SM00220">
    <property type="entry name" value="S_TKc"/>
    <property type="match status" value="1"/>
</dbReference>
<dbReference type="PROSITE" id="PS50297">
    <property type="entry name" value="ANK_REP_REGION"/>
    <property type="match status" value="1"/>
</dbReference>
<feature type="repeat" description="ANK" evidence="6">
    <location>
        <begin position="346"/>
        <end position="378"/>
    </location>
</feature>
<evidence type="ECO:0000256" key="1">
    <source>
        <dbReference type="ARBA" id="ARBA00005843"/>
    </source>
</evidence>
<dbReference type="PANTHER" id="PTHR44329:SF288">
    <property type="entry name" value="MITOGEN-ACTIVATED PROTEIN KINASE KINASE KINASE 20"/>
    <property type="match status" value="1"/>
</dbReference>
<dbReference type="AlphaFoldDB" id="A0A0G4I0C0"/>
<evidence type="ECO:0000259" key="7">
    <source>
        <dbReference type="PROSITE" id="PS50011"/>
    </source>
</evidence>
<dbReference type="PANTHER" id="PTHR44329">
    <property type="entry name" value="SERINE/THREONINE-PROTEIN KINASE TNNI3K-RELATED"/>
    <property type="match status" value="1"/>
</dbReference>
<gene>
    <name evidence="8" type="ORF">Cvel_34323</name>
</gene>
<dbReference type="PROSITE" id="PS50011">
    <property type="entry name" value="PROTEIN_KINASE_DOM"/>
    <property type="match status" value="1"/>
</dbReference>
<accession>A0A0G4I0C0</accession>
<dbReference type="PROSITE" id="PS50088">
    <property type="entry name" value="ANK_REPEAT"/>
    <property type="match status" value="1"/>
</dbReference>
<dbReference type="EMBL" id="CDMZ01004614">
    <property type="protein sequence ID" value="CEM50283.1"/>
    <property type="molecule type" value="Genomic_DNA"/>
</dbReference>
<keyword evidence="6" id="KW-0040">ANK repeat</keyword>
<dbReference type="Gene3D" id="1.10.510.10">
    <property type="entry name" value="Transferase(Phosphotransferase) domain 1"/>
    <property type="match status" value="1"/>
</dbReference>
<evidence type="ECO:0000256" key="2">
    <source>
        <dbReference type="ARBA" id="ARBA00022679"/>
    </source>
</evidence>
<reference evidence="8" key="1">
    <citation type="submission" date="2014-11" db="EMBL/GenBank/DDBJ databases">
        <authorList>
            <person name="Otto D Thomas"/>
            <person name="Naeem Raeece"/>
        </authorList>
    </citation>
    <scope>NUCLEOTIDE SEQUENCE</scope>
</reference>
<dbReference type="Gene3D" id="3.30.200.20">
    <property type="entry name" value="Phosphorylase Kinase, domain 1"/>
    <property type="match status" value="1"/>
</dbReference>
<evidence type="ECO:0000256" key="3">
    <source>
        <dbReference type="ARBA" id="ARBA00022741"/>
    </source>
</evidence>
<dbReference type="GO" id="GO:0004674">
    <property type="term" value="F:protein serine/threonine kinase activity"/>
    <property type="evidence" value="ECO:0007669"/>
    <property type="project" value="TreeGrafter"/>
</dbReference>
<dbReference type="InterPro" id="IPR000719">
    <property type="entry name" value="Prot_kinase_dom"/>
</dbReference>
<dbReference type="InterPro" id="IPR036770">
    <property type="entry name" value="Ankyrin_rpt-contain_sf"/>
</dbReference>
<name>A0A0G4I0C0_9ALVE</name>
<dbReference type="InterPro" id="IPR002110">
    <property type="entry name" value="Ankyrin_rpt"/>
</dbReference>
<sequence length="404" mass="44806">MTVSSDRIEFKAKIGKGGLGKAYKGLFDGMDCALKVAKTEETETELRAEAAVLETLRHPNIVVSYGLCESAGAEGRPVLVLEQCRCNLWEVMEKLSERADPSEDIHIYWILDLARQAATGLLAFHSGQNLKGYHGDVKPTNFLINEEGRWLRVKLADFGGSKQSMHNSATANMSRFGAFSWMYSAPEVTEVLSGHQNPSRKYDVFSFCSSLIQLLERSLEHPSKLMDRLEASDPESSRWGLSPNQTKQMKKLIRDGRAHRPSERPCMSTVVSQLQTIMSQLRVSGREPRRPSARCRIQLMPPEGTGADLCAAAYEGDIDRARRLLWGGVPVDSRSKAPIAPVPMLSGGSALHWAVVAGERDMISFLLKMGASPNAKAKVCWRCESKIEDRTLHVCAGNLRGRKY</sequence>
<organism evidence="8">
    <name type="scientific">Chromera velia CCMP2878</name>
    <dbReference type="NCBI Taxonomy" id="1169474"/>
    <lineage>
        <taxon>Eukaryota</taxon>
        <taxon>Sar</taxon>
        <taxon>Alveolata</taxon>
        <taxon>Colpodellida</taxon>
        <taxon>Chromeraceae</taxon>
        <taxon>Chromera</taxon>
    </lineage>
</organism>
<dbReference type="GO" id="GO:0005524">
    <property type="term" value="F:ATP binding"/>
    <property type="evidence" value="ECO:0007669"/>
    <property type="project" value="UniProtKB-KW"/>
</dbReference>
<dbReference type="Pfam" id="PF00069">
    <property type="entry name" value="Pkinase"/>
    <property type="match status" value="1"/>
</dbReference>
<dbReference type="Pfam" id="PF00023">
    <property type="entry name" value="Ank"/>
    <property type="match status" value="1"/>
</dbReference>
<dbReference type="SUPFAM" id="SSF48403">
    <property type="entry name" value="Ankyrin repeat"/>
    <property type="match status" value="1"/>
</dbReference>
<protein>
    <recommendedName>
        <fullName evidence="7">Protein kinase domain-containing protein</fullName>
    </recommendedName>
</protein>
<keyword evidence="2" id="KW-0808">Transferase</keyword>
<evidence type="ECO:0000256" key="5">
    <source>
        <dbReference type="ARBA" id="ARBA00022840"/>
    </source>
</evidence>
<keyword evidence="3" id="KW-0547">Nucleotide-binding</keyword>
<comment type="similarity">
    <text evidence="1">Belongs to the protein kinase superfamily. TKL Ser/Thr protein kinase family.</text>
</comment>
<dbReference type="InterPro" id="IPR011009">
    <property type="entry name" value="Kinase-like_dom_sf"/>
</dbReference>
<evidence type="ECO:0000256" key="4">
    <source>
        <dbReference type="ARBA" id="ARBA00022777"/>
    </source>
</evidence>
<proteinExistence type="inferred from homology"/>
<evidence type="ECO:0000313" key="8">
    <source>
        <dbReference type="EMBL" id="CEM50283.1"/>
    </source>
</evidence>
<evidence type="ECO:0000256" key="6">
    <source>
        <dbReference type="PROSITE-ProRule" id="PRU00023"/>
    </source>
</evidence>
<dbReference type="InterPro" id="IPR051681">
    <property type="entry name" value="Ser/Thr_Kinases-Pseudokinases"/>
</dbReference>